<dbReference type="Pfam" id="PF00612">
    <property type="entry name" value="IQ"/>
    <property type="match status" value="2"/>
</dbReference>
<dbReference type="Proteomes" id="UP001295684">
    <property type="component" value="Unassembled WGS sequence"/>
</dbReference>
<dbReference type="EMBL" id="CAMPGE010026464">
    <property type="protein sequence ID" value="CAI2384153.1"/>
    <property type="molecule type" value="Genomic_DNA"/>
</dbReference>
<dbReference type="Gene3D" id="1.20.5.190">
    <property type="match status" value="2"/>
</dbReference>
<dbReference type="SMART" id="SM00015">
    <property type="entry name" value="IQ"/>
    <property type="match status" value="3"/>
</dbReference>
<feature type="compositionally biased region" description="Polar residues" evidence="2">
    <location>
        <begin position="58"/>
        <end position="68"/>
    </location>
</feature>
<evidence type="ECO:0000313" key="3">
    <source>
        <dbReference type="EMBL" id="CAI2384153.1"/>
    </source>
</evidence>
<feature type="compositionally biased region" description="Acidic residues" evidence="2">
    <location>
        <begin position="452"/>
        <end position="461"/>
    </location>
</feature>
<gene>
    <name evidence="3" type="ORF">ECRASSUSDP1_LOCUS25674</name>
</gene>
<sequence>MAIRTNRVYNYGNVPQTNFPNIQRNKMFSPLGFARNQSQNLSAKNMKRHRSHIKFGSTPRSKNIPSKSRNMLKWGHTTSRGSQVKHLFPMTLEEAKRGRNRDSKFTDTLLSSMSSPLAPKATSTAMNFWKKMITKPNISDIESQIQEDKQKVDRQRELMKNIKDLEKKHNTKVPYKLFHTLDMPTIHGYFKKVERKKELRKIIITIQACVRGWLQKKRYKKHLQNKIRLAVKVQRSWKRYYRRIKAKKQKRVEYLAKIVRIQSFFRGFLTRKKWDEMMKDRLISNQQYFEIMRDRVKDDAAMVIQRVWKSIVERIRKMKKVISLLHRRKKRVIIAKWRKYMKKIKKSKIQKNLYGNSYNSSNQEPRKSSAVDNFAISKLLKRKRKAKDVSDNKFLKVANTKTKAMAMLKNRSSPNEQLSKAKAPVPEKEEFLSTRMKSENHVIVETKSDSDSSQEGEESEDEKNHSDDDMLSKSKSSQRNKEDVEELQQFKVEEPEIVVLKADDNSPQEKKAKSVAKSTIKPPELGHKKTQKSEASSFMQTEETANLKNCFSQLPKKLSKMKSKAKIKGKMKNN</sequence>
<feature type="compositionally biased region" description="Polar residues" evidence="2">
    <location>
        <begin position="533"/>
        <end position="542"/>
    </location>
</feature>
<accession>A0AAD1Y3R7</accession>
<feature type="coiled-coil region" evidence="1">
    <location>
        <begin position="138"/>
        <end position="165"/>
    </location>
</feature>
<evidence type="ECO:0000256" key="2">
    <source>
        <dbReference type="SAM" id="MobiDB-lite"/>
    </source>
</evidence>
<evidence type="ECO:0000313" key="4">
    <source>
        <dbReference type="Proteomes" id="UP001295684"/>
    </source>
</evidence>
<keyword evidence="4" id="KW-1185">Reference proteome</keyword>
<feature type="region of interest" description="Disordered" evidence="2">
    <location>
        <begin position="48"/>
        <end position="68"/>
    </location>
</feature>
<dbReference type="InterPro" id="IPR000048">
    <property type="entry name" value="IQ_motif_EF-hand-BS"/>
</dbReference>
<feature type="region of interest" description="Disordered" evidence="2">
    <location>
        <begin position="408"/>
        <end position="542"/>
    </location>
</feature>
<reference evidence="3" key="1">
    <citation type="submission" date="2023-07" db="EMBL/GenBank/DDBJ databases">
        <authorList>
            <consortium name="AG Swart"/>
            <person name="Singh M."/>
            <person name="Singh A."/>
            <person name="Seah K."/>
            <person name="Emmerich C."/>
        </authorList>
    </citation>
    <scope>NUCLEOTIDE SEQUENCE</scope>
    <source>
        <strain evidence="3">DP1</strain>
    </source>
</reference>
<proteinExistence type="predicted"/>
<feature type="compositionally biased region" description="Basic and acidic residues" evidence="2">
    <location>
        <begin position="425"/>
        <end position="450"/>
    </location>
</feature>
<dbReference type="AlphaFoldDB" id="A0AAD1Y3R7"/>
<dbReference type="PROSITE" id="PS50096">
    <property type="entry name" value="IQ"/>
    <property type="match status" value="2"/>
</dbReference>
<protein>
    <submittedName>
        <fullName evidence="3">Uncharacterized protein</fullName>
    </submittedName>
</protein>
<feature type="compositionally biased region" description="Basic and acidic residues" evidence="2">
    <location>
        <begin position="501"/>
        <end position="512"/>
    </location>
</feature>
<evidence type="ECO:0000256" key="1">
    <source>
        <dbReference type="SAM" id="Coils"/>
    </source>
</evidence>
<comment type="caution">
    <text evidence="3">The sequence shown here is derived from an EMBL/GenBank/DDBJ whole genome shotgun (WGS) entry which is preliminary data.</text>
</comment>
<organism evidence="3 4">
    <name type="scientific">Euplotes crassus</name>
    <dbReference type="NCBI Taxonomy" id="5936"/>
    <lineage>
        <taxon>Eukaryota</taxon>
        <taxon>Sar</taxon>
        <taxon>Alveolata</taxon>
        <taxon>Ciliophora</taxon>
        <taxon>Intramacronucleata</taxon>
        <taxon>Spirotrichea</taxon>
        <taxon>Hypotrichia</taxon>
        <taxon>Euplotida</taxon>
        <taxon>Euplotidae</taxon>
        <taxon>Moneuplotes</taxon>
    </lineage>
</organism>
<name>A0AAD1Y3R7_EUPCR</name>
<keyword evidence="1" id="KW-0175">Coiled coil</keyword>
<feature type="compositionally biased region" description="Basic and acidic residues" evidence="2">
    <location>
        <begin position="462"/>
        <end position="472"/>
    </location>
</feature>